<comment type="caution">
    <text evidence="1">The sequence shown here is derived from an EMBL/GenBank/DDBJ whole genome shotgun (WGS) entry which is preliminary data.</text>
</comment>
<sequence>MAMLGDILAEARRSSGPLQTLMRGTMPDLMAEIEEAADISGESTADYVGGAFTAFSQLASEEDWATLISSMRDSADPGMACLLTMVQWRLAMERSAMGVAAAADQGSGE</sequence>
<organism evidence="1 2">
    <name type="scientific">Microbaculum marinum</name>
    <dbReference type="NCBI Taxonomy" id="1764581"/>
    <lineage>
        <taxon>Bacteria</taxon>
        <taxon>Pseudomonadati</taxon>
        <taxon>Pseudomonadota</taxon>
        <taxon>Alphaproteobacteria</taxon>
        <taxon>Hyphomicrobiales</taxon>
        <taxon>Tepidamorphaceae</taxon>
        <taxon>Microbaculum</taxon>
    </lineage>
</organism>
<dbReference type="RefSeq" id="WP_340328083.1">
    <property type="nucleotide sequence ID" value="NZ_JAZHOF010000001.1"/>
</dbReference>
<reference evidence="1 2" key="1">
    <citation type="submission" date="2024-02" db="EMBL/GenBank/DDBJ databases">
        <title>Genome analysis and characterization of Microbaculum marinisediminis sp. nov., isolated from marine sediment.</title>
        <authorList>
            <person name="Du Z.-J."/>
            <person name="Ye Y.-Q."/>
            <person name="Zhang Z.-R."/>
            <person name="Yuan S.-M."/>
            <person name="Zhang X.-Y."/>
        </authorList>
    </citation>
    <scope>NUCLEOTIDE SEQUENCE [LARGE SCALE GENOMIC DNA]</scope>
    <source>
        <strain evidence="1 2">SDUM1044001</strain>
    </source>
</reference>
<dbReference type="Proteomes" id="UP001378188">
    <property type="component" value="Unassembled WGS sequence"/>
</dbReference>
<protein>
    <submittedName>
        <fullName evidence="1">Uncharacterized protein</fullName>
    </submittedName>
</protein>
<accession>A0AAW9RJB7</accession>
<name>A0AAW9RJB7_9HYPH</name>
<dbReference type="AlphaFoldDB" id="A0AAW9RJB7"/>
<dbReference type="EMBL" id="JAZHOF010000001">
    <property type="protein sequence ID" value="MEJ8570353.1"/>
    <property type="molecule type" value="Genomic_DNA"/>
</dbReference>
<keyword evidence="2" id="KW-1185">Reference proteome</keyword>
<gene>
    <name evidence="1" type="ORF">V3328_02645</name>
</gene>
<evidence type="ECO:0000313" key="1">
    <source>
        <dbReference type="EMBL" id="MEJ8570353.1"/>
    </source>
</evidence>
<proteinExistence type="predicted"/>
<evidence type="ECO:0000313" key="2">
    <source>
        <dbReference type="Proteomes" id="UP001378188"/>
    </source>
</evidence>